<comment type="caution">
    <text evidence="2">The sequence shown here is derived from an EMBL/GenBank/DDBJ whole genome shotgun (WGS) entry which is preliminary data.</text>
</comment>
<dbReference type="PROSITE" id="PS50943">
    <property type="entry name" value="HTH_CROC1"/>
    <property type="match status" value="1"/>
</dbReference>
<evidence type="ECO:0000259" key="1">
    <source>
        <dbReference type="PROSITE" id="PS50943"/>
    </source>
</evidence>
<keyword evidence="3" id="KW-1185">Reference proteome</keyword>
<proteinExistence type="predicted"/>
<dbReference type="InterPro" id="IPR010982">
    <property type="entry name" value="Lambda_DNA-bd_dom_sf"/>
</dbReference>
<dbReference type="Pfam" id="PF01381">
    <property type="entry name" value="HTH_3"/>
    <property type="match status" value="1"/>
</dbReference>
<evidence type="ECO:0000313" key="3">
    <source>
        <dbReference type="Proteomes" id="UP000282674"/>
    </source>
</evidence>
<reference evidence="2 3" key="1">
    <citation type="submission" date="2018-10" db="EMBL/GenBank/DDBJ databases">
        <title>Isolation from soil.</title>
        <authorList>
            <person name="Hu J."/>
        </authorList>
    </citation>
    <scope>NUCLEOTIDE SEQUENCE [LARGE SCALE GENOMIC DNA]</scope>
    <source>
        <strain evidence="2 3">NEAU-Ht49</strain>
    </source>
</reference>
<dbReference type="InterPro" id="IPR001387">
    <property type="entry name" value="Cro/C1-type_HTH"/>
</dbReference>
<dbReference type="SUPFAM" id="SSF47413">
    <property type="entry name" value="lambda repressor-like DNA-binding domains"/>
    <property type="match status" value="1"/>
</dbReference>
<dbReference type="Gene3D" id="1.10.260.40">
    <property type="entry name" value="lambda repressor-like DNA-binding domains"/>
    <property type="match status" value="1"/>
</dbReference>
<dbReference type="SMART" id="SM00530">
    <property type="entry name" value="HTH_XRE"/>
    <property type="match status" value="1"/>
</dbReference>
<protein>
    <submittedName>
        <fullName evidence="2">Helix-turn-helix domain-containing protein</fullName>
    </submittedName>
</protein>
<dbReference type="AlphaFoldDB" id="A0A3M2LR46"/>
<name>A0A3M2LR46_9ACTN</name>
<gene>
    <name evidence="2" type="ORF">EBO15_29340</name>
</gene>
<accession>A0A3M2LR46</accession>
<dbReference type="EMBL" id="RFFG01000065">
    <property type="protein sequence ID" value="RMI39566.1"/>
    <property type="molecule type" value="Genomic_DNA"/>
</dbReference>
<sequence>MFRQGDKGMSGNNRKLCGGKFSASDCWMFLTVSAMLEGMGNGPDRERVAKYVVARRGALGLTQEQLAESAGVTVKTVYNLEAGGRWPQARTRGAIEAALRWRSGDLVLVGDGGEPDEAERREGRGDEAVRELAELDAYFADLRAGAGDKRRMALAFLRALYGEPDGR</sequence>
<dbReference type="CDD" id="cd00093">
    <property type="entry name" value="HTH_XRE"/>
    <property type="match status" value="1"/>
</dbReference>
<organism evidence="2 3">
    <name type="scientific">Actinomadura harenae</name>
    <dbReference type="NCBI Taxonomy" id="2483351"/>
    <lineage>
        <taxon>Bacteria</taxon>
        <taxon>Bacillati</taxon>
        <taxon>Actinomycetota</taxon>
        <taxon>Actinomycetes</taxon>
        <taxon>Streptosporangiales</taxon>
        <taxon>Thermomonosporaceae</taxon>
        <taxon>Actinomadura</taxon>
    </lineage>
</organism>
<evidence type="ECO:0000313" key="2">
    <source>
        <dbReference type="EMBL" id="RMI39566.1"/>
    </source>
</evidence>
<feature type="domain" description="HTH cro/C1-type" evidence="1">
    <location>
        <begin position="52"/>
        <end position="106"/>
    </location>
</feature>
<dbReference type="GO" id="GO:0003677">
    <property type="term" value="F:DNA binding"/>
    <property type="evidence" value="ECO:0007669"/>
    <property type="project" value="InterPro"/>
</dbReference>
<dbReference type="Proteomes" id="UP000282674">
    <property type="component" value="Unassembled WGS sequence"/>
</dbReference>